<dbReference type="AlphaFoldDB" id="A0A8H5AZA7"/>
<keyword evidence="1" id="KW-0812">Transmembrane</keyword>
<feature type="transmembrane region" description="Helical" evidence="1">
    <location>
        <begin position="171"/>
        <end position="200"/>
    </location>
</feature>
<protein>
    <submittedName>
        <fullName evidence="2">Uncharacterized protein</fullName>
    </submittedName>
</protein>
<gene>
    <name evidence="2" type="ORF">D9619_013683</name>
</gene>
<keyword evidence="1" id="KW-1133">Transmembrane helix</keyword>
<evidence type="ECO:0000313" key="2">
    <source>
        <dbReference type="EMBL" id="KAF5313776.1"/>
    </source>
</evidence>
<keyword evidence="3" id="KW-1185">Reference proteome</keyword>
<reference evidence="2 3" key="1">
    <citation type="journal article" date="2020" name="ISME J.">
        <title>Uncovering the hidden diversity of litter-decomposition mechanisms in mushroom-forming fungi.</title>
        <authorList>
            <person name="Floudas D."/>
            <person name="Bentzer J."/>
            <person name="Ahren D."/>
            <person name="Johansson T."/>
            <person name="Persson P."/>
            <person name="Tunlid A."/>
        </authorList>
    </citation>
    <scope>NUCLEOTIDE SEQUENCE [LARGE SCALE GENOMIC DNA]</scope>
    <source>
        <strain evidence="2 3">CBS 101986</strain>
    </source>
</reference>
<evidence type="ECO:0000313" key="3">
    <source>
        <dbReference type="Proteomes" id="UP000567179"/>
    </source>
</evidence>
<proteinExistence type="predicted"/>
<accession>A0A8H5AZA7</accession>
<dbReference type="OrthoDB" id="3039972at2759"/>
<feature type="transmembrane region" description="Helical" evidence="1">
    <location>
        <begin position="212"/>
        <end position="237"/>
    </location>
</feature>
<dbReference type="Proteomes" id="UP000567179">
    <property type="component" value="Unassembled WGS sequence"/>
</dbReference>
<comment type="caution">
    <text evidence="2">The sequence shown here is derived from an EMBL/GenBank/DDBJ whole genome shotgun (WGS) entry which is preliminary data.</text>
</comment>
<evidence type="ECO:0000256" key="1">
    <source>
        <dbReference type="SAM" id="Phobius"/>
    </source>
</evidence>
<name>A0A8H5AZA7_9AGAR</name>
<sequence length="321" mass="35224">MVFSSLSFAGKASEGSRTVQWTIDLSEPRVVNGPEINMANGMRAGVALAVSEIPNLDISAPPALLHAGIPTLLCQRRYTICVNLLHHLMVWIGAWIRGPPAGRCREVRTSAQGRVSIEESLNGQEWVPVRMLQYRRRRCTQGPGAGSMFLGGLGYSSLLQRHHARYSYAKIIQIVVQSAALEACILTVNSTITFAAYILAQSQSNNLALSIVITQIVAYTAVCRIIVMGIAPTLIAVRVAEETPRTEVDARTRTSRISRLTFRRSAHRTDTDDGEQRTRISTMHFDSARRDDSVVSTVSEAGVDDAQLALGRNENTQNGYM</sequence>
<organism evidence="2 3">
    <name type="scientific">Psilocybe cf. subviscida</name>
    <dbReference type="NCBI Taxonomy" id="2480587"/>
    <lineage>
        <taxon>Eukaryota</taxon>
        <taxon>Fungi</taxon>
        <taxon>Dikarya</taxon>
        <taxon>Basidiomycota</taxon>
        <taxon>Agaricomycotina</taxon>
        <taxon>Agaricomycetes</taxon>
        <taxon>Agaricomycetidae</taxon>
        <taxon>Agaricales</taxon>
        <taxon>Agaricineae</taxon>
        <taxon>Strophariaceae</taxon>
        <taxon>Psilocybe</taxon>
    </lineage>
</organism>
<keyword evidence="1" id="KW-0472">Membrane</keyword>
<dbReference type="EMBL" id="JAACJJ010000047">
    <property type="protein sequence ID" value="KAF5313776.1"/>
    <property type="molecule type" value="Genomic_DNA"/>
</dbReference>